<dbReference type="AlphaFoldDB" id="A0A8H6TCE6"/>
<reference evidence="5" key="1">
    <citation type="submission" date="2020-05" db="EMBL/GenBank/DDBJ databases">
        <title>Mycena genomes resolve the evolution of fungal bioluminescence.</title>
        <authorList>
            <person name="Tsai I.J."/>
        </authorList>
    </citation>
    <scope>NUCLEOTIDE SEQUENCE</scope>
    <source>
        <strain evidence="5">171206Taipei</strain>
    </source>
</reference>
<organism evidence="5 6">
    <name type="scientific">Mycena indigotica</name>
    <dbReference type="NCBI Taxonomy" id="2126181"/>
    <lineage>
        <taxon>Eukaryota</taxon>
        <taxon>Fungi</taxon>
        <taxon>Dikarya</taxon>
        <taxon>Basidiomycota</taxon>
        <taxon>Agaricomycotina</taxon>
        <taxon>Agaricomycetes</taxon>
        <taxon>Agaricomycetidae</taxon>
        <taxon>Agaricales</taxon>
        <taxon>Marasmiineae</taxon>
        <taxon>Mycenaceae</taxon>
        <taxon>Mycena</taxon>
    </lineage>
</organism>
<dbReference type="SMART" id="SM00360">
    <property type="entry name" value="RRM"/>
    <property type="match status" value="1"/>
</dbReference>
<evidence type="ECO:0000256" key="2">
    <source>
        <dbReference type="PROSITE-ProRule" id="PRU00176"/>
    </source>
</evidence>
<dbReference type="GO" id="GO:0005634">
    <property type="term" value="C:nucleus"/>
    <property type="evidence" value="ECO:0007669"/>
    <property type="project" value="TreeGrafter"/>
</dbReference>
<dbReference type="InterPro" id="IPR012677">
    <property type="entry name" value="Nucleotide-bd_a/b_plait_sf"/>
</dbReference>
<dbReference type="SUPFAM" id="SSF54928">
    <property type="entry name" value="RNA-binding domain, RBD"/>
    <property type="match status" value="1"/>
</dbReference>
<protein>
    <submittedName>
        <fullName evidence="5">RNA annealing protein</fullName>
    </submittedName>
</protein>
<keyword evidence="1 2" id="KW-0694">RNA-binding</keyword>
<evidence type="ECO:0000256" key="1">
    <source>
        <dbReference type="ARBA" id="ARBA00022884"/>
    </source>
</evidence>
<proteinExistence type="predicted"/>
<dbReference type="GO" id="GO:0003729">
    <property type="term" value="F:mRNA binding"/>
    <property type="evidence" value="ECO:0007669"/>
    <property type="project" value="TreeGrafter"/>
</dbReference>
<name>A0A8H6TCE6_9AGAR</name>
<feature type="domain" description="RRM" evidence="4">
    <location>
        <begin position="51"/>
        <end position="130"/>
    </location>
</feature>
<accession>A0A8H6TCE6</accession>
<feature type="region of interest" description="Disordered" evidence="3">
    <location>
        <begin position="239"/>
        <end position="266"/>
    </location>
</feature>
<dbReference type="OrthoDB" id="346839at2759"/>
<dbReference type="Pfam" id="PF00076">
    <property type="entry name" value="RRM_1"/>
    <property type="match status" value="1"/>
</dbReference>
<dbReference type="Proteomes" id="UP000636479">
    <property type="component" value="Unassembled WGS sequence"/>
</dbReference>
<dbReference type="RefSeq" id="XP_037226258.1">
    <property type="nucleotide sequence ID" value="XM_037358348.1"/>
</dbReference>
<dbReference type="PANTHER" id="PTHR19965">
    <property type="entry name" value="RNA AND EXPORT FACTOR BINDING PROTEIN"/>
    <property type="match status" value="1"/>
</dbReference>
<dbReference type="InterPro" id="IPR035979">
    <property type="entry name" value="RBD_domain_sf"/>
</dbReference>
<dbReference type="EMBL" id="JACAZF010000001">
    <property type="protein sequence ID" value="KAF7316235.1"/>
    <property type="molecule type" value="Genomic_DNA"/>
</dbReference>
<evidence type="ECO:0000313" key="6">
    <source>
        <dbReference type="Proteomes" id="UP000636479"/>
    </source>
</evidence>
<feature type="compositionally biased region" description="Basic and acidic residues" evidence="3">
    <location>
        <begin position="246"/>
        <end position="259"/>
    </location>
</feature>
<evidence type="ECO:0000256" key="3">
    <source>
        <dbReference type="SAM" id="MobiDB-lite"/>
    </source>
</evidence>
<dbReference type="PANTHER" id="PTHR19965:SF35">
    <property type="entry name" value="RNA ANNEALING PROTEIN YRA1"/>
    <property type="match status" value="1"/>
</dbReference>
<dbReference type="GeneID" id="59340864"/>
<dbReference type="InterPro" id="IPR000504">
    <property type="entry name" value="RRM_dom"/>
</dbReference>
<evidence type="ECO:0000259" key="4">
    <source>
        <dbReference type="PROSITE" id="PS50102"/>
    </source>
</evidence>
<dbReference type="Gene3D" id="3.30.70.330">
    <property type="match status" value="1"/>
</dbReference>
<comment type="caution">
    <text evidence="5">The sequence shown here is derived from an EMBL/GenBank/DDBJ whole genome shotgun (WGS) entry which is preliminary data.</text>
</comment>
<gene>
    <name evidence="5" type="ORF">MIND_00142100</name>
</gene>
<sequence length="266" mass="28954">MSRTQRSYHGPKRHITGNNIHVAPAWKSANTMNSANAPNGGRVQLAAEPGSKILIGSLPNDVKEPEIEDLFKRTIGPVRELFVIYNSQGLSKGMAVVSFQRPGDARKAQERFSGSMIDGRRPIRIQIIVDEAAPEATATPTRTPTLFDRLQSQPVAGPSRGPQALRFSVPAPIRHVPHVPPRPATPYNAANNHIVFPPAVPVGAGLRRIKKGPKRLKKQWAAAAAVAAAATPGQPFVLGRARKSKTREELDREMEDYRAEGAQIED</sequence>
<keyword evidence="6" id="KW-1185">Reference proteome</keyword>
<dbReference type="PROSITE" id="PS50102">
    <property type="entry name" value="RRM"/>
    <property type="match status" value="1"/>
</dbReference>
<dbReference type="InterPro" id="IPR051229">
    <property type="entry name" value="ALYREF_mRNA_export"/>
</dbReference>
<evidence type="ECO:0000313" key="5">
    <source>
        <dbReference type="EMBL" id="KAF7316235.1"/>
    </source>
</evidence>